<reference evidence="2" key="1">
    <citation type="submission" date="2016-03" db="EMBL/GenBank/DDBJ databases">
        <authorList>
            <person name="Borrel G."/>
            <person name="Mccann A."/>
            <person name="O'Toole P.W."/>
        </authorList>
    </citation>
    <scope>NUCLEOTIDE SEQUENCE</scope>
    <source>
        <strain evidence="2">183</strain>
    </source>
</reference>
<keyword evidence="1" id="KW-0175">Coiled coil</keyword>
<dbReference type="Proteomes" id="UP000752814">
    <property type="component" value="Unassembled WGS sequence"/>
</dbReference>
<dbReference type="AlphaFoldDB" id="A0A8J8PGA0"/>
<accession>A0A8J8PGA0</accession>
<name>A0A8J8PGA0_9ARCH</name>
<gene>
    <name evidence="2" type="ORF">A3207_03340</name>
</gene>
<proteinExistence type="predicted"/>
<sequence length="94" mass="10655">MVTMQIGDIVKYTNTGTVGKIIAEKEQDGAMWYQLDITQLFYHYSALVPAEESEYRVFDQEKSLKDKLDDAEAVRKEFEDMVKDLVDVTPSGAG</sequence>
<evidence type="ECO:0008006" key="4">
    <source>
        <dbReference type="Google" id="ProtNLM"/>
    </source>
</evidence>
<evidence type="ECO:0000256" key="1">
    <source>
        <dbReference type="SAM" id="Coils"/>
    </source>
</evidence>
<dbReference type="Pfam" id="PF09871">
    <property type="entry name" value="DUF2098"/>
    <property type="match status" value="1"/>
</dbReference>
<evidence type="ECO:0000313" key="3">
    <source>
        <dbReference type="Proteomes" id="UP000752814"/>
    </source>
</evidence>
<organism evidence="2 3">
    <name type="scientific">Candidatus Methanomassiliicoccus intestinalis</name>
    <dbReference type="NCBI Taxonomy" id="1406512"/>
    <lineage>
        <taxon>Archaea</taxon>
        <taxon>Methanobacteriati</taxon>
        <taxon>Thermoplasmatota</taxon>
        <taxon>Thermoplasmata</taxon>
        <taxon>Methanomassiliicoccales</taxon>
        <taxon>Methanomassiliicoccaceae</taxon>
        <taxon>Methanomassiliicoccus</taxon>
    </lineage>
</organism>
<comment type="caution">
    <text evidence="2">The sequence shown here is derived from an EMBL/GenBank/DDBJ whole genome shotgun (WGS) entry which is preliminary data.</text>
</comment>
<dbReference type="EMBL" id="LVVT01000014">
    <property type="protein sequence ID" value="TQS82987.1"/>
    <property type="molecule type" value="Genomic_DNA"/>
</dbReference>
<dbReference type="InterPro" id="IPR019209">
    <property type="entry name" value="DUF2098"/>
</dbReference>
<protein>
    <recommendedName>
        <fullName evidence="4">DUF2098 domain-containing protein</fullName>
    </recommendedName>
</protein>
<feature type="coiled-coil region" evidence="1">
    <location>
        <begin position="61"/>
        <end position="88"/>
    </location>
</feature>
<evidence type="ECO:0000313" key="2">
    <source>
        <dbReference type="EMBL" id="TQS82987.1"/>
    </source>
</evidence>